<dbReference type="PANTHER" id="PTHR34047:SF8">
    <property type="entry name" value="PROTEIN YKFC"/>
    <property type="match status" value="1"/>
</dbReference>
<dbReference type="EMBL" id="QPMH01000051">
    <property type="protein sequence ID" value="RDD60115.1"/>
    <property type="molecule type" value="Genomic_DNA"/>
</dbReference>
<evidence type="ECO:0000313" key="5">
    <source>
        <dbReference type="Proteomes" id="UP000253941"/>
    </source>
</evidence>
<protein>
    <submittedName>
        <fullName evidence="4">Group II intron reverse transcriptase/maturase</fullName>
        <ecNumber evidence="4">2.7.7.49</ecNumber>
    </submittedName>
</protein>
<dbReference type="InterPro" id="IPR000477">
    <property type="entry name" value="RT_dom"/>
</dbReference>
<dbReference type="InterPro" id="IPR043502">
    <property type="entry name" value="DNA/RNA_pol_sf"/>
</dbReference>
<evidence type="ECO:0000259" key="3">
    <source>
        <dbReference type="PROSITE" id="PS50878"/>
    </source>
</evidence>
<comment type="caution">
    <text evidence="4">The sequence shown here is derived from an EMBL/GenBank/DDBJ whole genome shotgun (WGS) entry which is preliminary data.</text>
</comment>
<evidence type="ECO:0000256" key="2">
    <source>
        <dbReference type="SAM" id="MobiDB-lite"/>
    </source>
</evidence>
<reference evidence="4 5" key="1">
    <citation type="submission" date="2018-07" db="EMBL/GenBank/DDBJ databases">
        <title>Venubactetium sediminum gen. nov., sp. nov., isolated from a marine solar saltern.</title>
        <authorList>
            <person name="Wang S."/>
        </authorList>
    </citation>
    <scope>NUCLEOTIDE SEQUENCE [LARGE SCALE GENOMIC DNA]</scope>
    <source>
        <strain evidence="4 5">WD2A32</strain>
    </source>
</reference>
<comment type="similarity">
    <text evidence="1">Belongs to the bacterial reverse transcriptase family.</text>
</comment>
<dbReference type="Proteomes" id="UP000253941">
    <property type="component" value="Unassembled WGS sequence"/>
</dbReference>
<gene>
    <name evidence="4" type="primary">ltrA</name>
    <name evidence="4" type="ORF">DRB17_19780</name>
</gene>
<keyword evidence="5" id="KW-1185">Reference proteome</keyword>
<accession>A0A369T6X6</accession>
<evidence type="ECO:0000313" key="4">
    <source>
        <dbReference type="EMBL" id="RDD60115.1"/>
    </source>
</evidence>
<dbReference type="PANTHER" id="PTHR34047">
    <property type="entry name" value="NUCLEAR INTRON MATURASE 1, MITOCHONDRIAL-RELATED"/>
    <property type="match status" value="1"/>
</dbReference>
<sequence length="492" mass="56320">MYGPEKSDSPIVPTKPANKAGRPAAESVEGRGGTAGNAGEQTTVRTQSRAAVSHAQSRIREAVKRNKQEKLTALHHHLTVDVLRAAFFALKKRAVPGIDQVTWTAYEADREAHLTTLQTRLQRGAYRALPARRTYIPKADGSQRPLGIAALEDKIVQAAVVIILTPVYEAEFLGFSYGFRPGRSQHDALDALAYGIKGRNVRWILDADIRSFFDTIDHAWLMAFLEHRIADKRILRLIQKWLKAGVLDKGAWVATEEGTPQGSVISPLLANIYLHYVYDLWVQAWRRRTATGDMIVVRYADDTIAGFQRLDTARQFLTDLRVRLAKFGLDLNPAKTRLLAFGRFVADRRAARGEGRPETFDFLGFTHICGTKRDGRGFQLWRKTKRARKWATIRRIAEDLRRMRHDPIDEQGRRLAAMLRGHYAYFGVPSNIAALFAVRHHVKVRWYLSLRRRSQRTRLTWRRMNVIVDRYLPRPTVLHPWPDSRFVVTHRQ</sequence>
<dbReference type="Pfam" id="PF00078">
    <property type="entry name" value="RVT_1"/>
    <property type="match status" value="1"/>
</dbReference>
<dbReference type="GO" id="GO:0003964">
    <property type="term" value="F:RNA-directed DNA polymerase activity"/>
    <property type="evidence" value="ECO:0007669"/>
    <property type="project" value="UniProtKB-KW"/>
</dbReference>
<keyword evidence="4" id="KW-0808">Transferase</keyword>
<keyword evidence="4" id="KW-0548">Nucleotidyltransferase</keyword>
<dbReference type="AlphaFoldDB" id="A0A369T6X6"/>
<keyword evidence="4" id="KW-0695">RNA-directed DNA polymerase</keyword>
<dbReference type="InterPro" id="IPR051083">
    <property type="entry name" value="GrpII_Intron_Splice-Mob/Def"/>
</dbReference>
<dbReference type="CDD" id="cd01651">
    <property type="entry name" value="RT_G2_intron"/>
    <property type="match status" value="1"/>
</dbReference>
<dbReference type="EC" id="2.7.7.49" evidence="4"/>
<dbReference type="NCBIfam" id="TIGR04416">
    <property type="entry name" value="group_II_RT_mat"/>
    <property type="match status" value="1"/>
</dbReference>
<name>A0A369T6X6_9PROT</name>
<feature type="compositionally biased region" description="Polar residues" evidence="2">
    <location>
        <begin position="39"/>
        <end position="48"/>
    </location>
</feature>
<organism evidence="4 5">
    <name type="scientific">Ferruginivarius sediminum</name>
    <dbReference type="NCBI Taxonomy" id="2661937"/>
    <lineage>
        <taxon>Bacteria</taxon>
        <taxon>Pseudomonadati</taxon>
        <taxon>Pseudomonadota</taxon>
        <taxon>Alphaproteobacteria</taxon>
        <taxon>Rhodospirillales</taxon>
        <taxon>Rhodospirillaceae</taxon>
        <taxon>Ferruginivarius</taxon>
    </lineage>
</organism>
<dbReference type="InterPro" id="IPR030931">
    <property type="entry name" value="Group_II_RT_mat"/>
</dbReference>
<proteinExistence type="inferred from homology"/>
<dbReference type="PROSITE" id="PS50878">
    <property type="entry name" value="RT_POL"/>
    <property type="match status" value="1"/>
</dbReference>
<dbReference type="SUPFAM" id="SSF56672">
    <property type="entry name" value="DNA/RNA polymerases"/>
    <property type="match status" value="1"/>
</dbReference>
<evidence type="ECO:0000256" key="1">
    <source>
        <dbReference type="ARBA" id="ARBA00034120"/>
    </source>
</evidence>
<feature type="domain" description="Reverse transcriptase" evidence="3">
    <location>
        <begin position="117"/>
        <end position="367"/>
    </location>
</feature>
<feature type="region of interest" description="Disordered" evidence="2">
    <location>
        <begin position="1"/>
        <end position="48"/>
    </location>
</feature>